<evidence type="ECO:0000313" key="2">
    <source>
        <dbReference type="EMBL" id="CEG11533.1"/>
    </source>
</evidence>
<dbReference type="Gene3D" id="2.60.40.740">
    <property type="match status" value="3"/>
</dbReference>
<dbReference type="EMBL" id="CCXY01000058">
    <property type="protein sequence ID" value="CEG11533.1"/>
    <property type="molecule type" value="Genomic_DNA"/>
</dbReference>
<proteinExistence type="predicted"/>
<reference evidence="2" key="1">
    <citation type="submission" date="2014-09" db="EMBL/GenBank/DDBJ databases">
        <authorList>
            <person name="Probst J Alexander"/>
        </authorList>
    </citation>
    <scope>NUCLEOTIDE SEQUENCE</scope>
</reference>
<organism evidence="2">
    <name type="scientific">groundwater metagenome</name>
    <dbReference type="NCBI Taxonomy" id="717931"/>
    <lineage>
        <taxon>unclassified sequences</taxon>
        <taxon>metagenomes</taxon>
        <taxon>ecological metagenomes</taxon>
    </lineage>
</organism>
<dbReference type="InterPro" id="IPR047589">
    <property type="entry name" value="DUF11_rpt"/>
</dbReference>
<dbReference type="InterPro" id="IPR008966">
    <property type="entry name" value="Adhesion_dom_sf"/>
</dbReference>
<dbReference type="InterPro" id="IPR001434">
    <property type="entry name" value="OmcB-like_DUF11"/>
</dbReference>
<gene>
    <name evidence="2" type="ORF">MSIBF_A1500004</name>
</gene>
<protein>
    <recommendedName>
        <fullName evidence="1">FHA domain-containing protein</fullName>
    </recommendedName>
</protein>
<feature type="domain" description="FHA" evidence="1">
    <location>
        <begin position="2847"/>
        <end position="2912"/>
    </location>
</feature>
<dbReference type="PROSITE" id="PS50006">
    <property type="entry name" value="FHA_DOMAIN"/>
    <property type="match status" value="1"/>
</dbReference>
<dbReference type="InterPro" id="IPR000253">
    <property type="entry name" value="FHA_dom"/>
</dbReference>
<dbReference type="InterPro" id="IPR051172">
    <property type="entry name" value="Chlamydia_OmcB"/>
</dbReference>
<dbReference type="PANTHER" id="PTHR34819">
    <property type="entry name" value="LARGE CYSTEINE-RICH PERIPLASMIC PROTEIN OMCB"/>
    <property type="match status" value="1"/>
</dbReference>
<sequence>MDINFKKIGFLKTWGIFALISGLVFIFSVVNVSAGGCCCYADSCLNQINASKNISPGNGSLKVDKFVDGCMYHVGDEVSYTIVVRNTGTKPLSHVTVEDVLPKDISIVNEGSQGVISNLNKNGVVTCDFEINTATKETGKVLKCIIPKLQKNGDAGNNVTIYYKAKVVSHNQIGNHMNTVNVNAFYTEWQGTGCSAAQIPDKCLETGSCAINEPCIDSDCCTWAYNETDVANQSQTNLSDLRDSVKVLIIDMEKITTTPYLTYGDTAKYEIKFNTDGEIVNASITDNLPNGFTYVNNSATLASCSGSVTHTGNIFNLTNVYNVSSNCILKYEATIDSTQANGDYVNNASATFNNVSANCSITLNVSASVHVERNPKLTVNKDVNIYKIYQPGDTIPFVIHVCNPGTTVVQNITLLDIVPYGYNFSSANANTGKNYRQGTTCSENVCSVTSISPVNYTTTWVNVTCAGGGNYSHLMTVGIANTSNDGSCSYTVNCTSNTSCSVIYNSCGLVKVEGDPLYNNETAGYKLTWCKDSLAAGTCWDIDVNFSALSESSGKISTNKVEVTANDGLLWKDVAPSVVVGQSMLSIEKIVKKGTVAPGDATILYTLNIINRGLADAINLTIVDVPAEAIQIAGIESGTPKCCNTSNDCRNIDITSGPTGSYGDTVTFLINGSIHPNEKCTFQYKVQVNPMAAEKVYPNTATLYANDTFGKPFPQISAQAYIQVLGAQASITKTVVGGPIAERVEICGNTTFEIKMENNGAFELVNIEINDTFPEGLEYLNSTPSANGNDSTHVWWVNPFNISAKGVNSSAPSSKSINVTFKVKCNATPGSNRNIVDFKAKLNDGTPIAGGVEKVFEIVSADLTITKRATPSQVNANEKVRFDIEIKNNAIGAARNVYILDNLSAKFSYNKDVEVVAGTCNVINTGTNNSLNFSINSGGNISGYQTCLISYTVNVSPSQGCSGLYNNTAELHYTIGDCNCSEKVKNASTKVEVMSFLRFTISKSADTTDLEPGKTVNFTLTVSNAGNDAIVNASVIDKLPGGFVYISCGGGNNCSNTSTDIARWYVDVPVGETRTLWVYANVTSDAQSGQLNNCANITADLKYGSVICASYNASACTQVFVHKPNVNVLKRVTAKNVTPNSTVTYELYVSNIGNAIAYNVNVSDKLPDSFNYSSNGYSVVCSNMVGTPFGGFPVNVYFGPLFNLSQGATCIISYNVHVPDNVTSDNNCVGDVNGAGLNCTNIVNVTYQDGAKSNYSISTNETITIKRDIKLSIAKSSNVSYAQTSDTILFTIVVTNDGANVAKCVNVTDKVPDGFEILSATQPNTNGSNWVNWTCQDIPAHGSKTYTINVRTLGTAQGDLMNNVTYYYLQENKTANTTVHILSPNLNISKWADNTGPIKPNSAVTYNILVKNTGDAGAANVVVNDVLPVNLKYDDRLVIKTISTGCTSINVNTLGQKTNFTIGTLPASTMCWFTYSVHVNSSTSDGNYTNNVTVNGTKIGGTTQISGAKDNETIQVLNNVGLDAVKTANVTLATPGDTIKFTIDLKNTGNSTIYEVYAYDQLPQGYNPSCSVIEITLGGNCSCNTITRAVDCTFTNVPINGTAQFNITATLNATATSTTNLVTTTYKVGANDPVSPGPASIVHVEVINPNLKIYKNKNETIVYPGNTLMYEIIVMNTGLGKARDITVQDVRHKGFIDTGNYKLICGGVTQTTNLTNTTINSTTINFTINHTMNSGETCHIYYDVKVIDDGSVCLCPGTYLNTVTIKSAQKNPTIPLNNDEGIGSFATTSISVGEGSNIKVVKTVSNSSVQANDTITFTINITNINGKNPVFNMSVTDTLPYGFNATAVNAIGNETPCSNNGAVVQCNFSKINKSAVNGIYQITITAKVNASANSNSINDVHYAYTNPCCEEKTGDTNAAINVRKPKLDIEKWTTTPTSSRGAIVEYCFRVRNDGGADVSNVKVHDVLQSPFTYPGQITNNAGGCLDTYPLSGSSNGNFTFNCTLNASYSFKVCYNVSTNQALDGYYDNTVNITNVTYLDGTILSTTEGIGETSSSRVTIRNIQKIMVSKSANQTVQPGQKIEYKIIVTNLGSVNWENGTVTDTLASDVLYNNSANESGVAGTRIGNDVIWTKQFIPRGQNKTYYINVTVSSNTSSPVWNEVKVEGENVSDDAVAITYVNKPDLLIEKIALNNSVLPGENVTYKIKIINKGYGDAQNITLIDVLPFKNITHAGNVQVLSCDGNNISIVGDGTNNATFSVNGSLHGGKYCEFTYNAHVWERQNDALYTNEITMNASDTSGTPLPILIARAIIQVKSTPGMFVIKNDAVLSYGTCAQGKDTVNFTINLINVGDVPLYDIDITDILPAGLTAKACTNNTTINGGTVNCTIENSTKLVTWKISIIPAKNTTNISVTATVECDALSGLLTNTVDTVAHKPDSTEVRARDYATVKICTKSDIEWHKSTTQQKPVSPGANISYTIFVQNKGESRATNITLTDNLPNDWTYNGGNSTTDDCGNVWNVSGTNIIIFTTTNFNGSSFCKFNISANVPLTTSPGTYCNQISGEWENCGTHYGPNKQVCNGVNSGQIDIKKEIYPKVVKHGDNVNYTVTIWNYGLENVSVNVSDYLPKGLKVVSCPFTTSSGQLCEGTVTIPARNNITYNIIANVTDDMTDQEFTNTIYADANVPGGHGKSSTVTGYVKDPKINIVKWADASDVEPGQEVTFYIQVQNPSETNLINLTISDILPNGFEYKYNSSRLDGQPFNESNHQIFNVTPGAYNESSNAMQQNITWNVSNIPGKTTNLLIYKAKVHCNITKGKDANVNKVCVNYSTHDNENGSACTNYTMSGHLANLTINKYADKNSVKWFDVVEYTVIIKNPAINSAHAILKEINDTMAKNLKYINNSATINGEKINPNVIKGNYSVGTTLIWNGSTINDTAVWVGTKVVLKYKVLIMTGSNGILDNNVSLEYYDPLPGYFDPEAVFRASFRSNIVRDGYTPKQSIVETKNAKLMLGDEINTPVIITSTIYLKQGWNLISLPIQPQDTNIDAVLNNIKGKYTDVFTYNNKWIYKSEYMNKWFGDLSNLEAGKGYWIKVKEDCNLTIDGLKVKSANISLEQGWNLIGPVTTTQDNISLDNLNVQYTDVFTYEGKWVYKSEYMNKWFGDLSNLEAGKGYWIKVENNETIRQ</sequence>
<name>A0A098E6F5_9ZZZZ</name>
<dbReference type="NCBIfam" id="TIGR01451">
    <property type="entry name" value="B_ant_repeat"/>
    <property type="match status" value="15"/>
</dbReference>
<evidence type="ECO:0000259" key="1">
    <source>
        <dbReference type="PROSITE" id="PS50006"/>
    </source>
</evidence>
<dbReference type="SUPFAM" id="SSF49401">
    <property type="entry name" value="Bacterial adhesins"/>
    <property type="match status" value="1"/>
</dbReference>
<accession>A0A098E6F5</accession>
<dbReference type="PANTHER" id="PTHR34819:SF3">
    <property type="entry name" value="CELL SURFACE PROTEIN"/>
    <property type="match status" value="1"/>
</dbReference>
<dbReference type="Pfam" id="PF01345">
    <property type="entry name" value="DUF11"/>
    <property type="match status" value="16"/>
</dbReference>